<keyword evidence="3" id="KW-1185">Reference proteome</keyword>
<dbReference type="Pfam" id="PF19631">
    <property type="entry name" value="Trypco2"/>
    <property type="match status" value="1"/>
</dbReference>
<feature type="domain" description="Trypsin-co-occurring" evidence="1">
    <location>
        <begin position="4"/>
        <end position="81"/>
    </location>
</feature>
<evidence type="ECO:0000313" key="2">
    <source>
        <dbReference type="EMBL" id="SNS55031.1"/>
    </source>
</evidence>
<proteinExistence type="predicted"/>
<dbReference type="EMBL" id="FZNP01000020">
    <property type="protein sequence ID" value="SNS55031.1"/>
    <property type="molecule type" value="Genomic_DNA"/>
</dbReference>
<dbReference type="Proteomes" id="UP000198420">
    <property type="component" value="Unassembled WGS sequence"/>
</dbReference>
<gene>
    <name evidence="2" type="ORF">SAMN06265355_12067</name>
</gene>
<reference evidence="3" key="1">
    <citation type="submission" date="2017-06" db="EMBL/GenBank/DDBJ databases">
        <authorList>
            <person name="Varghese N."/>
            <person name="Submissions S."/>
        </authorList>
    </citation>
    <scope>NUCLEOTIDE SEQUENCE [LARGE SCALE GENOMIC DNA]</scope>
    <source>
        <strain evidence="3">DSM 44485</strain>
    </source>
</reference>
<evidence type="ECO:0000259" key="1">
    <source>
        <dbReference type="Pfam" id="PF19631"/>
    </source>
</evidence>
<dbReference type="AlphaFoldDB" id="A0A239FE54"/>
<protein>
    <recommendedName>
        <fullName evidence="1">Trypsin-co-occurring domain-containing protein</fullName>
    </recommendedName>
</protein>
<accession>A0A239FE54</accession>
<name>A0A239FE54_9ACTN</name>
<sequence length="99" mass="10626">MQEIGLAEAVKAIRDDLARAQLEGAEEEIRFSVGPVEVEFEVAVVREGGANGKVKVWVVEVGASGKLAQTTTHRVAVTLTPHVDGKPIEVGDRLRKPGR</sequence>
<dbReference type="InterPro" id="IPR045608">
    <property type="entry name" value="Trypco2"/>
</dbReference>
<organism evidence="2 3">
    <name type="scientific">Actinomadura mexicana</name>
    <dbReference type="NCBI Taxonomy" id="134959"/>
    <lineage>
        <taxon>Bacteria</taxon>
        <taxon>Bacillati</taxon>
        <taxon>Actinomycetota</taxon>
        <taxon>Actinomycetes</taxon>
        <taxon>Streptosporangiales</taxon>
        <taxon>Thermomonosporaceae</taxon>
        <taxon>Actinomadura</taxon>
    </lineage>
</organism>
<evidence type="ECO:0000313" key="3">
    <source>
        <dbReference type="Proteomes" id="UP000198420"/>
    </source>
</evidence>